<keyword evidence="2" id="KW-1185">Reference proteome</keyword>
<name>A0A5B6X616_9ROSI</name>
<reference evidence="2" key="1">
    <citation type="journal article" date="2019" name="Plant Biotechnol. J.">
        <title>Genome sequencing of the Australian wild diploid species Gossypium australe highlights disease resistance and delayed gland morphogenesis.</title>
        <authorList>
            <person name="Cai Y."/>
            <person name="Cai X."/>
            <person name="Wang Q."/>
            <person name="Wang P."/>
            <person name="Zhang Y."/>
            <person name="Cai C."/>
            <person name="Xu Y."/>
            <person name="Wang K."/>
            <person name="Zhou Z."/>
            <person name="Wang C."/>
            <person name="Geng S."/>
            <person name="Li B."/>
            <person name="Dong Q."/>
            <person name="Hou Y."/>
            <person name="Wang H."/>
            <person name="Ai P."/>
            <person name="Liu Z."/>
            <person name="Yi F."/>
            <person name="Sun M."/>
            <person name="An G."/>
            <person name="Cheng J."/>
            <person name="Zhang Y."/>
            <person name="Shi Q."/>
            <person name="Xie Y."/>
            <person name="Shi X."/>
            <person name="Chang Y."/>
            <person name="Huang F."/>
            <person name="Chen Y."/>
            <person name="Hong S."/>
            <person name="Mi L."/>
            <person name="Sun Q."/>
            <person name="Zhang L."/>
            <person name="Zhou B."/>
            <person name="Peng R."/>
            <person name="Zhang X."/>
            <person name="Liu F."/>
        </authorList>
    </citation>
    <scope>NUCLEOTIDE SEQUENCE [LARGE SCALE GENOMIC DNA]</scope>
    <source>
        <strain evidence="2">cv. PA1801</strain>
    </source>
</reference>
<protein>
    <submittedName>
        <fullName evidence="1">Uncharacterized protein</fullName>
    </submittedName>
</protein>
<proteinExistence type="predicted"/>
<evidence type="ECO:0000313" key="2">
    <source>
        <dbReference type="Proteomes" id="UP000325315"/>
    </source>
</evidence>
<evidence type="ECO:0000313" key="1">
    <source>
        <dbReference type="EMBL" id="KAA3489560.1"/>
    </source>
</evidence>
<dbReference type="Proteomes" id="UP000325315">
    <property type="component" value="Unassembled WGS sequence"/>
</dbReference>
<comment type="caution">
    <text evidence="1">The sequence shown here is derived from an EMBL/GenBank/DDBJ whole genome shotgun (WGS) entry which is preliminary data.</text>
</comment>
<sequence length="141" mass="15994">MLRKCDPHLFESRTKRESETGVLAFSHGFHLCISLKHIMPNLELSETLASFDLYNLLQVLTKEHRWLSMSNHLAPVHVFDTTAKTKNPTGGWSCGFNAAPITVSCYYRTLTSKLSCLGSNECMSRDKIQYVSKYDLDTVAF</sequence>
<dbReference type="EMBL" id="SMMG02000001">
    <property type="protein sequence ID" value="KAA3489560.1"/>
    <property type="molecule type" value="Genomic_DNA"/>
</dbReference>
<organism evidence="1 2">
    <name type="scientific">Gossypium australe</name>
    <dbReference type="NCBI Taxonomy" id="47621"/>
    <lineage>
        <taxon>Eukaryota</taxon>
        <taxon>Viridiplantae</taxon>
        <taxon>Streptophyta</taxon>
        <taxon>Embryophyta</taxon>
        <taxon>Tracheophyta</taxon>
        <taxon>Spermatophyta</taxon>
        <taxon>Magnoliopsida</taxon>
        <taxon>eudicotyledons</taxon>
        <taxon>Gunneridae</taxon>
        <taxon>Pentapetalae</taxon>
        <taxon>rosids</taxon>
        <taxon>malvids</taxon>
        <taxon>Malvales</taxon>
        <taxon>Malvaceae</taxon>
        <taxon>Malvoideae</taxon>
        <taxon>Gossypium</taxon>
    </lineage>
</organism>
<dbReference type="AlphaFoldDB" id="A0A5B6X616"/>
<gene>
    <name evidence="1" type="ORF">EPI10_033161</name>
</gene>
<accession>A0A5B6X616</accession>